<protein>
    <recommendedName>
        <fullName evidence="3">CRISPR type III-B/RAMP module-associated protein Cmr5</fullName>
    </recommendedName>
</protein>
<evidence type="ECO:0000313" key="1">
    <source>
        <dbReference type="EMBL" id="RDV83585.1"/>
    </source>
</evidence>
<name>A0A3D8P3W4_9THEO</name>
<dbReference type="RefSeq" id="WP_115792345.1">
    <property type="nucleotide sequence ID" value="NZ_QSLN01000004.1"/>
</dbReference>
<dbReference type="EMBL" id="QSLN01000004">
    <property type="protein sequence ID" value="RDV83585.1"/>
    <property type="molecule type" value="Genomic_DNA"/>
</dbReference>
<gene>
    <name evidence="1" type="ORF">DXX99_04615</name>
</gene>
<evidence type="ECO:0000313" key="2">
    <source>
        <dbReference type="Proteomes" id="UP000256329"/>
    </source>
</evidence>
<dbReference type="Proteomes" id="UP000256329">
    <property type="component" value="Unassembled WGS sequence"/>
</dbReference>
<reference evidence="1 2" key="1">
    <citation type="submission" date="2018-08" db="EMBL/GenBank/DDBJ databases">
        <title>Form III RuBisCO-mediated autotrophy in Thermodesulfobium bacteria.</title>
        <authorList>
            <person name="Toshchakov S.V."/>
            <person name="Kublanov I.V."/>
            <person name="Frolov E."/>
            <person name="Bonch-Osmolovskaya E.A."/>
            <person name="Tourova T.P."/>
            <person name="Chernych N.A."/>
            <person name="Lebedinsky A.V."/>
        </authorList>
    </citation>
    <scope>NUCLEOTIDE SEQUENCE [LARGE SCALE GENOMIC DNA]</scope>
    <source>
        <strain evidence="1 2">SR</strain>
    </source>
</reference>
<organism evidence="1 2">
    <name type="scientific">Ammonifex thiophilus</name>
    <dbReference type="NCBI Taxonomy" id="444093"/>
    <lineage>
        <taxon>Bacteria</taxon>
        <taxon>Bacillati</taxon>
        <taxon>Bacillota</taxon>
        <taxon>Clostridia</taxon>
        <taxon>Thermoanaerobacterales</taxon>
        <taxon>Thermoanaerobacteraceae</taxon>
        <taxon>Ammonifex</taxon>
    </lineage>
</organism>
<comment type="caution">
    <text evidence="1">The sequence shown here is derived from an EMBL/GenBank/DDBJ whole genome shotgun (WGS) entry which is preliminary data.</text>
</comment>
<accession>A0A3D8P3W4</accession>
<proteinExistence type="predicted"/>
<evidence type="ECO:0008006" key="3">
    <source>
        <dbReference type="Google" id="ProtNLM"/>
    </source>
</evidence>
<keyword evidence="2" id="KW-1185">Reference proteome</keyword>
<dbReference type="OrthoDB" id="9833815at2"/>
<sequence length="128" mass="14738">MSSAYRQLEEINEELVLKAEDIVKKIKGRVGKSDDMGSSQLSRAIEVARSAKSFKVFDNWMAYQASRPQSSKFWKELGLIEHIREVMRSLEKDERLPDKAMKVEALVRLLGFLRRAFIGRDYLGGDRS</sequence>
<dbReference type="AlphaFoldDB" id="A0A3D8P3W4"/>